<dbReference type="InterPro" id="IPR036728">
    <property type="entry name" value="PBP_GOBP_sf"/>
</dbReference>
<feature type="signal peptide" evidence="1">
    <location>
        <begin position="1"/>
        <end position="16"/>
    </location>
</feature>
<dbReference type="CDD" id="cd23992">
    <property type="entry name" value="PBP_GOBP"/>
    <property type="match status" value="1"/>
</dbReference>
<sequence>MKSLVLILSIIVAVYGQCEVPDDMKEMAKDCVKEAGLPDFMSFVKFNHDDPKVKAAAACMLKKSGTLVNGKIDLDKSLDVIMNAHPSSNDSWKPRIIECVVTANNEGNEGEVAYTMHKCFYEKICLA</sequence>
<dbReference type="SMART" id="SM00708">
    <property type="entry name" value="PhBP"/>
    <property type="match status" value="1"/>
</dbReference>
<dbReference type="AlphaFoldDB" id="A0A514TU08"/>
<protein>
    <submittedName>
        <fullName evidence="2">Odorant-binding protein 21</fullName>
    </submittedName>
</protein>
<dbReference type="EMBL" id="MK990486">
    <property type="protein sequence ID" value="QDJ95964.1"/>
    <property type="molecule type" value="mRNA"/>
</dbReference>
<reference evidence="2" key="1">
    <citation type="submission" date="2019-05" db="EMBL/GenBank/DDBJ databases">
        <title>The identification and expression analysis of odorant binding protein genes in Encarsia formosa by antennal transcriptome analysis.</title>
        <authorList>
            <person name="He Y."/>
        </authorList>
    </citation>
    <scope>NUCLEOTIDE SEQUENCE</scope>
    <source>
        <tissue evidence="2">Antenna</tissue>
    </source>
</reference>
<name>A0A514TU08_ENCFO</name>
<evidence type="ECO:0000313" key="2">
    <source>
        <dbReference type="EMBL" id="QDJ95964.1"/>
    </source>
</evidence>
<dbReference type="SUPFAM" id="SSF47565">
    <property type="entry name" value="Insect pheromone/odorant-binding proteins"/>
    <property type="match status" value="1"/>
</dbReference>
<keyword evidence="1" id="KW-0732">Signal</keyword>
<dbReference type="GO" id="GO:0005549">
    <property type="term" value="F:odorant binding"/>
    <property type="evidence" value="ECO:0007669"/>
    <property type="project" value="InterPro"/>
</dbReference>
<dbReference type="InterPro" id="IPR006170">
    <property type="entry name" value="PBP/GOBP"/>
</dbReference>
<evidence type="ECO:0000256" key="1">
    <source>
        <dbReference type="SAM" id="SignalP"/>
    </source>
</evidence>
<feature type="chain" id="PRO_5022006533" evidence="1">
    <location>
        <begin position="17"/>
        <end position="127"/>
    </location>
</feature>
<accession>A0A514TU08</accession>
<proteinExistence type="evidence at transcript level"/>
<organism evidence="2">
    <name type="scientific">Encarsia formosa</name>
    <name type="common">Whitefly parasite</name>
    <dbReference type="NCBI Taxonomy" id="32400"/>
    <lineage>
        <taxon>Eukaryota</taxon>
        <taxon>Metazoa</taxon>
        <taxon>Ecdysozoa</taxon>
        <taxon>Arthropoda</taxon>
        <taxon>Hexapoda</taxon>
        <taxon>Insecta</taxon>
        <taxon>Pterygota</taxon>
        <taxon>Neoptera</taxon>
        <taxon>Endopterygota</taxon>
        <taxon>Hymenoptera</taxon>
        <taxon>Apocrita</taxon>
        <taxon>Proctotrupomorpha</taxon>
        <taxon>Chalcidoidea</taxon>
        <taxon>Aphelinidae</taxon>
        <taxon>Coccophaginae</taxon>
        <taxon>Encarsia</taxon>
    </lineage>
</organism>
<dbReference type="Pfam" id="PF01395">
    <property type="entry name" value="PBP_GOBP"/>
    <property type="match status" value="1"/>
</dbReference>
<dbReference type="Gene3D" id="1.10.238.20">
    <property type="entry name" value="Pheromone/general odorant binding protein domain"/>
    <property type="match status" value="1"/>
</dbReference>